<keyword evidence="1" id="KW-0479">Metal-binding</keyword>
<dbReference type="PANTHER" id="PTHR46179:SF9">
    <property type="entry name" value="ZINC FINGER PROTEIN 653"/>
    <property type="match status" value="1"/>
</dbReference>
<dbReference type="PROSITE" id="PS00028">
    <property type="entry name" value="ZINC_FINGER_C2H2_1"/>
    <property type="match status" value="5"/>
</dbReference>
<feature type="domain" description="C2H2-type" evidence="3">
    <location>
        <begin position="457"/>
        <end position="484"/>
    </location>
</feature>
<dbReference type="SMART" id="SM00355">
    <property type="entry name" value="ZnF_C2H2"/>
    <property type="match status" value="5"/>
</dbReference>
<protein>
    <recommendedName>
        <fullName evidence="3">C2H2-type domain-containing protein</fullName>
    </recommendedName>
</protein>
<sequence length="544" mass="60115">MASPVAAEAPSSEDDEDSGGRKVRGRPRLTDTDRVRRRLESRKKYDCRRVYLGEAHGAWVQRREKGAESGGGAWTDAKLAAYLLELEARGGKLCEDHQTSSQPRNRQRGCVNNLLSLVTWYCGHKTHCPHEPGLAELSASDVLYTTAVWQCQAGHHFYQELQCPLKVLNQMGYEDGAEPDDSSSRSTPPSQSTGPCQNSEQPLHALYPQPSENVTEGEAACTEDTETVVCVPMGPTARGLFEGVTQEALGQVVAAGCPSQVIIIAGPGYEALAAEGIQLDMADGSSEEEGTALEAVSAFTQTETEEQEEEQSGALTMTDEDTLYTLQEEPEECEVPRLVLSSQLPDADSMEEPSGPGPVLSLDCQAENTAQVSKEPEKKKSRRSRAADADGVLEMFHCPYEGCAQVYTALASFQNHINLVHRKGRTKVCPEAGCGKKFYLSNHLRRHMIIHTGIREFICETCGKSFKRKSHLEVHRRTHTGETPLQCEVCGYQCRQRASLNWHMKKHGSEIQYSFSCEHCGKLFEKRESVKFHKLKSHPEGEVT</sequence>
<comment type="caution">
    <text evidence="4">The sequence shown here is derived from an EMBL/GenBank/DDBJ whole genome shotgun (WGS) entry which is preliminary data.</text>
</comment>
<dbReference type="InterPro" id="IPR051061">
    <property type="entry name" value="Zinc_finger_trans_reg"/>
</dbReference>
<feature type="domain" description="C2H2-type" evidence="3">
    <location>
        <begin position="515"/>
        <end position="538"/>
    </location>
</feature>
<dbReference type="SUPFAM" id="SSF57667">
    <property type="entry name" value="beta-beta-alpha zinc fingers"/>
    <property type="match status" value="3"/>
</dbReference>
<dbReference type="InterPro" id="IPR036236">
    <property type="entry name" value="Znf_C2H2_sf"/>
</dbReference>
<evidence type="ECO:0000313" key="5">
    <source>
        <dbReference type="Proteomes" id="UP001162483"/>
    </source>
</evidence>
<proteinExistence type="predicted"/>
<evidence type="ECO:0000256" key="1">
    <source>
        <dbReference type="PROSITE-ProRule" id="PRU00042"/>
    </source>
</evidence>
<evidence type="ECO:0000313" key="4">
    <source>
        <dbReference type="EMBL" id="CAI9591389.1"/>
    </source>
</evidence>
<reference evidence="4" key="1">
    <citation type="submission" date="2023-05" db="EMBL/GenBank/DDBJ databases">
        <authorList>
            <person name="Stuckert A."/>
        </authorList>
    </citation>
    <scope>NUCLEOTIDE SEQUENCE</scope>
</reference>
<dbReference type="PANTHER" id="PTHR46179">
    <property type="entry name" value="ZINC FINGER PROTEIN"/>
    <property type="match status" value="1"/>
</dbReference>
<keyword evidence="1" id="KW-0862">Zinc</keyword>
<dbReference type="Proteomes" id="UP001162483">
    <property type="component" value="Unassembled WGS sequence"/>
</dbReference>
<feature type="domain" description="C2H2-type" evidence="3">
    <location>
        <begin position="485"/>
        <end position="512"/>
    </location>
</feature>
<dbReference type="Gene3D" id="3.30.160.60">
    <property type="entry name" value="Classic Zinc Finger"/>
    <property type="match status" value="4"/>
</dbReference>
<evidence type="ECO:0000256" key="2">
    <source>
        <dbReference type="SAM" id="MobiDB-lite"/>
    </source>
</evidence>
<feature type="region of interest" description="Disordered" evidence="2">
    <location>
        <begin position="1"/>
        <end position="36"/>
    </location>
</feature>
<feature type="domain" description="C2H2-type" evidence="3">
    <location>
        <begin position="427"/>
        <end position="456"/>
    </location>
</feature>
<feature type="region of interest" description="Disordered" evidence="2">
    <location>
        <begin position="172"/>
        <end position="204"/>
    </location>
</feature>
<keyword evidence="5" id="KW-1185">Reference proteome</keyword>
<organism evidence="4 5">
    <name type="scientific">Staurois parvus</name>
    <dbReference type="NCBI Taxonomy" id="386267"/>
    <lineage>
        <taxon>Eukaryota</taxon>
        <taxon>Metazoa</taxon>
        <taxon>Chordata</taxon>
        <taxon>Craniata</taxon>
        <taxon>Vertebrata</taxon>
        <taxon>Euteleostomi</taxon>
        <taxon>Amphibia</taxon>
        <taxon>Batrachia</taxon>
        <taxon>Anura</taxon>
        <taxon>Neobatrachia</taxon>
        <taxon>Ranoidea</taxon>
        <taxon>Ranidae</taxon>
        <taxon>Staurois</taxon>
    </lineage>
</organism>
<dbReference type="InterPro" id="IPR013087">
    <property type="entry name" value="Znf_C2H2_type"/>
</dbReference>
<accession>A0ABN9F2U2</accession>
<dbReference type="EMBL" id="CATNWA010016276">
    <property type="protein sequence ID" value="CAI9591389.1"/>
    <property type="molecule type" value="Genomic_DNA"/>
</dbReference>
<keyword evidence="1" id="KW-0863">Zinc-finger</keyword>
<dbReference type="PROSITE" id="PS50157">
    <property type="entry name" value="ZINC_FINGER_C2H2_2"/>
    <property type="match status" value="4"/>
</dbReference>
<gene>
    <name evidence="4" type="ORF">SPARVUS_LOCUS11201542</name>
</gene>
<name>A0ABN9F2U2_9NEOB</name>
<dbReference type="Pfam" id="PF00096">
    <property type="entry name" value="zf-C2H2"/>
    <property type="match status" value="3"/>
</dbReference>
<evidence type="ECO:0000259" key="3">
    <source>
        <dbReference type="PROSITE" id="PS50157"/>
    </source>
</evidence>
<feature type="compositionally biased region" description="Low complexity" evidence="2">
    <location>
        <begin position="184"/>
        <end position="195"/>
    </location>
</feature>
<feature type="compositionally biased region" description="Low complexity" evidence="2">
    <location>
        <begin position="1"/>
        <end position="10"/>
    </location>
</feature>
<feature type="region of interest" description="Disordered" evidence="2">
    <location>
        <begin position="367"/>
        <end position="386"/>
    </location>
</feature>